<dbReference type="RefSeq" id="WP_284057226.1">
    <property type="nucleotide sequence ID" value="NZ_JAMSLR010000006.1"/>
</dbReference>
<reference evidence="3" key="1">
    <citation type="submission" date="2022-06" db="EMBL/GenBank/DDBJ databases">
        <title>CFH 74404 Thermomicrobiaceae sp.</title>
        <authorList>
            <person name="Ming H."/>
            <person name="Li W.-J."/>
            <person name="Zhao Z."/>
        </authorList>
    </citation>
    <scope>NUCLEOTIDE SEQUENCE</scope>
    <source>
        <strain evidence="3">CFH 74404</strain>
    </source>
</reference>
<evidence type="ECO:0000313" key="3">
    <source>
        <dbReference type="EMBL" id="MCM8749443.1"/>
    </source>
</evidence>
<evidence type="ECO:0000256" key="1">
    <source>
        <dbReference type="SAM" id="Phobius"/>
    </source>
</evidence>
<feature type="transmembrane region" description="Helical" evidence="1">
    <location>
        <begin position="40"/>
        <end position="59"/>
    </location>
</feature>
<sequence length="254" mass="28602">MRVVRNVGYLKRRQRAARLMVAGGLAGLGSSIALTFQPQLILWAYFALIVGFLLFNAGMQQWAKWNRSPRPDELLDATLRRLNDRYTLVHYPDVSQGWRPEHVLIWPGGLLVITTREMAGHIQVQGTRWRRLDSRLIRIFTFGGPPLGNPTIECQRQQEALREFLSQRDLPGVDAIDGLVVFLNDRVNLQVIESSITVVTRRELAEAIRAYGTERRLSARECDEVVAALSAGDEVEGPVALPAREPGRKKARVA</sequence>
<feature type="domain" description="NERD" evidence="2">
    <location>
        <begin position="78"/>
        <end position="182"/>
    </location>
</feature>
<protein>
    <submittedName>
        <fullName evidence="3">NERD domain-containing protein</fullName>
    </submittedName>
</protein>
<proteinExistence type="predicted"/>
<dbReference type="Proteomes" id="UP001165306">
    <property type="component" value="Unassembled WGS sequence"/>
</dbReference>
<comment type="caution">
    <text evidence="3">The sequence shown here is derived from an EMBL/GenBank/DDBJ whole genome shotgun (WGS) entry which is preliminary data.</text>
</comment>
<keyword evidence="1" id="KW-0472">Membrane</keyword>
<dbReference type="EMBL" id="JAMSLR010000006">
    <property type="protein sequence ID" value="MCM8749443.1"/>
    <property type="molecule type" value="Genomic_DNA"/>
</dbReference>
<feature type="transmembrane region" description="Helical" evidence="1">
    <location>
        <begin position="16"/>
        <end position="34"/>
    </location>
</feature>
<evidence type="ECO:0000313" key="4">
    <source>
        <dbReference type="Proteomes" id="UP001165306"/>
    </source>
</evidence>
<keyword evidence="1" id="KW-1133">Transmembrane helix</keyword>
<dbReference type="AlphaFoldDB" id="A0AA41WG23"/>
<organism evidence="3 4">
    <name type="scientific">Thermalbibacter longus</name>
    <dbReference type="NCBI Taxonomy" id="2951981"/>
    <lineage>
        <taxon>Bacteria</taxon>
        <taxon>Pseudomonadati</taxon>
        <taxon>Thermomicrobiota</taxon>
        <taxon>Thermomicrobia</taxon>
        <taxon>Thermomicrobiales</taxon>
        <taxon>Thermomicrobiaceae</taxon>
        <taxon>Thermalbibacter</taxon>
    </lineage>
</organism>
<gene>
    <name evidence="3" type="ORF">NET02_09815</name>
</gene>
<name>A0AA41WG23_9BACT</name>
<keyword evidence="1" id="KW-0812">Transmembrane</keyword>
<dbReference type="InterPro" id="IPR011528">
    <property type="entry name" value="NERD"/>
</dbReference>
<evidence type="ECO:0000259" key="2">
    <source>
        <dbReference type="Pfam" id="PF08378"/>
    </source>
</evidence>
<dbReference type="Pfam" id="PF08378">
    <property type="entry name" value="NERD"/>
    <property type="match status" value="1"/>
</dbReference>
<accession>A0AA41WG23</accession>
<keyword evidence="4" id="KW-1185">Reference proteome</keyword>